<reference evidence="3" key="1">
    <citation type="submission" date="2023-07" db="EMBL/GenBank/DDBJ databases">
        <title>Genomic Encyclopedia of Type Strains, Phase IV (KMG-IV): sequencing the most valuable type-strain genomes for metagenomic binning, comparative biology and taxonomic classification.</title>
        <authorList>
            <person name="Goeker M."/>
        </authorList>
    </citation>
    <scope>NUCLEOTIDE SEQUENCE [LARGE SCALE GENOMIC DNA]</scope>
    <source>
        <strain evidence="3">DSM 21204</strain>
    </source>
</reference>
<dbReference type="PRINTS" id="PR00905">
    <property type="entry name" value="MG045FAMILY"/>
</dbReference>
<evidence type="ECO:0000256" key="2">
    <source>
        <dbReference type="SAM" id="SignalP"/>
    </source>
</evidence>
<dbReference type="PROSITE" id="PS51257">
    <property type="entry name" value="PROKAR_LIPOPROTEIN"/>
    <property type="match status" value="1"/>
</dbReference>
<feature type="chain" id="PRO_5045999248" evidence="2">
    <location>
        <begin position="32"/>
        <end position="676"/>
    </location>
</feature>
<gene>
    <name evidence="3" type="ORF">J2Z62_000306</name>
</gene>
<accession>A0ABU0LZ33</accession>
<dbReference type="Pfam" id="PF02030">
    <property type="entry name" value="Lipoprotein_8"/>
    <property type="match status" value="1"/>
</dbReference>
<evidence type="ECO:0000313" key="3">
    <source>
        <dbReference type="EMBL" id="MDQ0513868.1"/>
    </source>
</evidence>
<keyword evidence="2" id="KW-0732">Signal</keyword>
<feature type="compositionally biased region" description="Low complexity" evidence="1">
    <location>
        <begin position="450"/>
        <end position="486"/>
    </location>
</feature>
<protein>
    <submittedName>
        <fullName evidence="3">Spermidine/putrescine-binding protein</fullName>
    </submittedName>
</protein>
<dbReference type="SUPFAM" id="SSF53850">
    <property type="entry name" value="Periplasmic binding protein-like II"/>
    <property type="match status" value="1"/>
</dbReference>
<feature type="signal peptide" evidence="2">
    <location>
        <begin position="1"/>
        <end position="31"/>
    </location>
</feature>
<evidence type="ECO:0000256" key="1">
    <source>
        <dbReference type="SAM" id="MobiDB-lite"/>
    </source>
</evidence>
<name>A0ABU0LZ33_9BACT</name>
<keyword evidence="4" id="KW-1185">Reference proteome</keyword>
<evidence type="ECO:0000313" key="4">
    <source>
        <dbReference type="Proteomes" id="UP001240643"/>
    </source>
</evidence>
<dbReference type="EMBL" id="JAUSWO010000001">
    <property type="protein sequence ID" value="MDQ0513868.1"/>
    <property type="molecule type" value="Genomic_DNA"/>
</dbReference>
<sequence length="676" mass="74525">MRKKMKQKWLALSGLSTLGTAIVLSACGVNANSNDGSLILGNYQSYISPWLENNLGQKYNMSFNYFNTAEEVPSRYRLNNYDASIVSSSVLENLIKVDLVKKLDWSFFGIKDSNGDLITNATQALTLFTKPVQEILTNIYTRDDGTKINLLDYGIPYFLQTFNFAYRGEAIPALHENEKDLKWSDILKAISENDRFKSRNNIPQLGVVNDPRTLLSIANLMNPNTLGVNPDLNNGTIANLESAFDNFTRNGINRGILGNNPVLLNADSTVIVNQLAAPTASLGSSAGGFMYNGDILFTANGGDNQTEIDGDDLHIVKNQATLYALDLINFSSQVPETFTNNKPTAGSKLDRLYKMARSLSLEGSDTTESMLAESEKDENLTAAKKAELEQAISNNCTENCISYDANLIDGTADDDGKYIYGPMINFNYVQYTPVLTKMYNEILGVPLNPETAEPDPAAAGATGTDAAANSGTTTTTPPTSTDTTPAVDQPTVKITDDNVTLEQVEQFIEDSYFYEPPTEVFFGRKESGKTDYNNLNASNWEDYLSSANFDDGSDAETDPATVATKKLVVTEATLVEKRTPVENGALVHNYVRVSYEIQSIANPDEKETHTQEYLLSQTAEQHLAEAIKPLKEKALLMAKILIINYFPEMNKFVEKDLPDILRSNLLIAFNELKSAW</sequence>
<proteinExistence type="predicted"/>
<dbReference type="RefSeq" id="WP_256547438.1">
    <property type="nucleotide sequence ID" value="NZ_CP101809.1"/>
</dbReference>
<organism evidence="3 4">
    <name type="scientific">Mycoplasmoides fastidiosum</name>
    <dbReference type="NCBI Taxonomy" id="92758"/>
    <lineage>
        <taxon>Bacteria</taxon>
        <taxon>Bacillati</taxon>
        <taxon>Mycoplasmatota</taxon>
        <taxon>Mycoplasmoidales</taxon>
        <taxon>Mycoplasmoidaceae</taxon>
        <taxon>Mycoplasmoides</taxon>
    </lineage>
</organism>
<dbReference type="Proteomes" id="UP001240643">
    <property type="component" value="Unassembled WGS sequence"/>
</dbReference>
<comment type="caution">
    <text evidence="3">The sequence shown here is derived from an EMBL/GenBank/DDBJ whole genome shotgun (WGS) entry which is preliminary data.</text>
</comment>
<feature type="region of interest" description="Disordered" evidence="1">
    <location>
        <begin position="450"/>
        <end position="489"/>
    </location>
</feature>
<dbReference type="InterPro" id="IPR000044">
    <property type="entry name" value="Uncharacterised_lipoprot_MG045"/>
</dbReference>
<dbReference type="Gene3D" id="3.40.190.10">
    <property type="entry name" value="Periplasmic binding protein-like II"/>
    <property type="match status" value="1"/>
</dbReference>